<keyword evidence="9" id="KW-0325">Glycoprotein</keyword>
<comment type="subcellular location">
    <subcellularLocation>
        <location evidence="2">Secreted</location>
    </subcellularLocation>
</comment>
<evidence type="ECO:0000256" key="2">
    <source>
        <dbReference type="ARBA" id="ARBA00004613"/>
    </source>
</evidence>
<dbReference type="CDD" id="cd00842">
    <property type="entry name" value="MPP_ASMase"/>
    <property type="match status" value="1"/>
</dbReference>
<dbReference type="Pfam" id="PF19272">
    <property type="entry name" value="ASMase_C"/>
    <property type="match status" value="1"/>
</dbReference>
<dbReference type="InterPro" id="IPR045473">
    <property type="entry name" value="ASM_C"/>
</dbReference>
<comment type="cofactor">
    <cofactor evidence="1">
        <name>Zn(2+)</name>
        <dbReference type="ChEBI" id="CHEBI:29105"/>
    </cofactor>
</comment>
<evidence type="ECO:0000313" key="15">
    <source>
        <dbReference type="Proteomes" id="UP000814176"/>
    </source>
</evidence>
<evidence type="ECO:0000256" key="9">
    <source>
        <dbReference type="ARBA" id="ARBA00023180"/>
    </source>
</evidence>
<feature type="domain" description="Calcineurin-like phosphoesterase" evidence="12">
    <location>
        <begin position="143"/>
        <end position="407"/>
    </location>
</feature>
<evidence type="ECO:0000256" key="3">
    <source>
        <dbReference type="ARBA" id="ARBA00008234"/>
    </source>
</evidence>
<evidence type="ECO:0000256" key="8">
    <source>
        <dbReference type="ARBA" id="ARBA00022833"/>
    </source>
</evidence>
<dbReference type="SUPFAM" id="SSF56300">
    <property type="entry name" value="Metallo-dependent phosphatases"/>
    <property type="match status" value="1"/>
</dbReference>
<dbReference type="PANTHER" id="PTHR10340">
    <property type="entry name" value="SPHINGOMYELIN PHOSPHODIESTERASE"/>
    <property type="match status" value="1"/>
</dbReference>
<feature type="chain" id="PRO_5046739304" description="Sphingomyelin phosphodiesterase" evidence="11">
    <location>
        <begin position="18"/>
        <end position="623"/>
    </location>
</feature>
<evidence type="ECO:0000256" key="11">
    <source>
        <dbReference type="SAM" id="SignalP"/>
    </source>
</evidence>
<dbReference type="InterPro" id="IPR011160">
    <property type="entry name" value="Sphingomy_PDE"/>
</dbReference>
<dbReference type="EMBL" id="JADCUA010000022">
    <property type="protein sequence ID" value="KAH9832320.1"/>
    <property type="molecule type" value="Genomic_DNA"/>
</dbReference>
<sequence length="623" mass="69086">MRAALRTALLLPTLAAAGLVDVVERALTGVVDCATCHSSLPTFKALAALGDERFVQTITQACIDLKIEDADVCEGAIRTQGPILAHDLRHFSLFGDTATKFCDAVFGMCDLPPVTPWLVPFPKPIPDVQRVWKSRGREPVKAMHFSDVHIDREYTLNSEAKCTKPICCRDFGERPKHVQSPALPLGMRTCDAPGLLADSMLEAAERLGAGARFSIFTGDVIDHAVWDVDEENVPRNMLEFTDQFAQKLSAPLFPALGNHESAPTNSFPRDTTEHDITADFVFNAQMQGWGQWIGENATAQIQHHSGSYAVMAPGMDLRVISVNTQYWYKQNFWLYDSDEHQPDPNGILSFLVEQLEAAEDAGQRAWIVAHMPPGRGDVVRDQSAYFDQVVQRYKHTIAGQFYGHTHADEFAIGYANYSARTAENAVSVAMIGPAMTPMSGNPAFKMYDIDPDTYELMDVRSYYTNISDPNYQLNPTWQLLYSARRDYAPLVPALPPNASLSPAFWHNLTEVFYKNDTAFQTYIAHKHRGREFVRRPCEGACKNGTLCEMRTLRADVCAQQSGPVFRIPDGHGHSSFAPELGSCEGSGIGGILRRMAAKAAEQDFVFDDSSALPEHADQTVMRL</sequence>
<dbReference type="Gene3D" id="3.60.21.10">
    <property type="match status" value="1"/>
</dbReference>
<evidence type="ECO:0000256" key="1">
    <source>
        <dbReference type="ARBA" id="ARBA00001947"/>
    </source>
</evidence>
<evidence type="ECO:0000313" key="14">
    <source>
        <dbReference type="EMBL" id="KAH9832320.1"/>
    </source>
</evidence>
<name>A0ABQ8K5S1_9APHY</name>
<dbReference type="InterPro" id="IPR041805">
    <property type="entry name" value="ASMase/PPN1_MPP"/>
</dbReference>
<dbReference type="InterPro" id="IPR004843">
    <property type="entry name" value="Calcineurin-like_PHP"/>
</dbReference>
<keyword evidence="6 11" id="KW-0732">Signal</keyword>
<comment type="similarity">
    <text evidence="3 10">Belongs to the acid sphingomyelinase family.</text>
</comment>
<evidence type="ECO:0000256" key="4">
    <source>
        <dbReference type="ARBA" id="ARBA00022525"/>
    </source>
</evidence>
<keyword evidence="7 10" id="KW-0378">Hydrolase</keyword>
<evidence type="ECO:0000256" key="7">
    <source>
        <dbReference type="ARBA" id="ARBA00022801"/>
    </source>
</evidence>
<evidence type="ECO:0000259" key="12">
    <source>
        <dbReference type="Pfam" id="PF00149"/>
    </source>
</evidence>
<feature type="signal peptide" evidence="11">
    <location>
        <begin position="1"/>
        <end position="17"/>
    </location>
</feature>
<evidence type="ECO:0000256" key="6">
    <source>
        <dbReference type="ARBA" id="ARBA00022729"/>
    </source>
</evidence>
<keyword evidence="10" id="KW-0326">Glycosidase</keyword>
<dbReference type="GeneID" id="71998161"/>
<proteinExistence type="inferred from homology"/>
<keyword evidence="4" id="KW-0964">Secreted</keyword>
<evidence type="ECO:0000256" key="5">
    <source>
        <dbReference type="ARBA" id="ARBA00022723"/>
    </source>
</evidence>
<gene>
    <name evidence="14" type="ORF">C8Q71DRAFT_271796</name>
</gene>
<organism evidence="14 15">
    <name type="scientific">Rhodofomes roseus</name>
    <dbReference type="NCBI Taxonomy" id="34475"/>
    <lineage>
        <taxon>Eukaryota</taxon>
        <taxon>Fungi</taxon>
        <taxon>Dikarya</taxon>
        <taxon>Basidiomycota</taxon>
        <taxon>Agaricomycotina</taxon>
        <taxon>Agaricomycetes</taxon>
        <taxon>Polyporales</taxon>
        <taxon>Rhodofomes</taxon>
    </lineage>
</organism>
<protein>
    <recommendedName>
        <fullName evidence="10">Sphingomyelin phosphodiesterase</fullName>
    </recommendedName>
</protein>
<keyword evidence="15" id="KW-1185">Reference proteome</keyword>
<dbReference type="Proteomes" id="UP000814176">
    <property type="component" value="Unassembled WGS sequence"/>
</dbReference>
<accession>A0ABQ8K5S1</accession>
<dbReference type="InterPro" id="IPR029052">
    <property type="entry name" value="Metallo-depent_PP-like"/>
</dbReference>
<keyword evidence="8" id="KW-0862">Zinc</keyword>
<feature type="domain" description="Sphingomyelin phosphodiesterase C-terminal" evidence="13">
    <location>
        <begin position="430"/>
        <end position="552"/>
    </location>
</feature>
<dbReference type="Pfam" id="PF00149">
    <property type="entry name" value="Metallophos"/>
    <property type="match status" value="1"/>
</dbReference>
<comment type="caution">
    <text evidence="14">The sequence shown here is derived from an EMBL/GenBank/DDBJ whole genome shotgun (WGS) entry which is preliminary data.</text>
</comment>
<reference evidence="14 15" key="1">
    <citation type="journal article" date="2021" name="Environ. Microbiol.">
        <title>Gene family expansions and transcriptome signatures uncover fungal adaptations to wood decay.</title>
        <authorList>
            <person name="Hage H."/>
            <person name="Miyauchi S."/>
            <person name="Viragh M."/>
            <person name="Drula E."/>
            <person name="Min B."/>
            <person name="Chaduli D."/>
            <person name="Navarro D."/>
            <person name="Favel A."/>
            <person name="Norest M."/>
            <person name="Lesage-Meessen L."/>
            <person name="Balint B."/>
            <person name="Merenyi Z."/>
            <person name="de Eugenio L."/>
            <person name="Morin E."/>
            <person name="Martinez A.T."/>
            <person name="Baldrian P."/>
            <person name="Stursova M."/>
            <person name="Martinez M.J."/>
            <person name="Novotny C."/>
            <person name="Magnuson J.K."/>
            <person name="Spatafora J.W."/>
            <person name="Maurice S."/>
            <person name="Pangilinan J."/>
            <person name="Andreopoulos W."/>
            <person name="LaButti K."/>
            <person name="Hundley H."/>
            <person name="Na H."/>
            <person name="Kuo A."/>
            <person name="Barry K."/>
            <person name="Lipzen A."/>
            <person name="Henrissat B."/>
            <person name="Riley R."/>
            <person name="Ahrendt S."/>
            <person name="Nagy L.G."/>
            <person name="Grigoriev I.V."/>
            <person name="Martin F."/>
            <person name="Rosso M.N."/>
        </authorList>
    </citation>
    <scope>NUCLEOTIDE SEQUENCE [LARGE SCALE GENOMIC DNA]</scope>
    <source>
        <strain evidence="14 15">CIRM-BRFM 1785</strain>
    </source>
</reference>
<dbReference type="PIRSF" id="PIRSF000948">
    <property type="entry name" value="Sphingomy_PDE"/>
    <property type="match status" value="1"/>
</dbReference>
<keyword evidence="5" id="KW-0479">Metal-binding</keyword>
<dbReference type="RefSeq" id="XP_047775339.1">
    <property type="nucleotide sequence ID" value="XM_047917429.1"/>
</dbReference>
<comment type="function">
    <text evidence="10">Converts sphingomyelin to ceramide.</text>
</comment>
<evidence type="ECO:0000259" key="13">
    <source>
        <dbReference type="Pfam" id="PF19272"/>
    </source>
</evidence>
<dbReference type="PANTHER" id="PTHR10340:SF34">
    <property type="entry name" value="SPHINGOMYELIN PHOSPHODIESTERASE"/>
    <property type="match status" value="1"/>
</dbReference>
<evidence type="ECO:0000256" key="10">
    <source>
        <dbReference type="PIRNR" id="PIRNR000948"/>
    </source>
</evidence>